<dbReference type="GO" id="GO:1903457">
    <property type="term" value="P:lactate catabolic process"/>
    <property type="evidence" value="ECO:0007669"/>
    <property type="project" value="TreeGrafter"/>
</dbReference>
<sequence>MDLPSAINALKASLGDEAVDCDARSCQIASRDYFWLSPILSQQLRDCPLASAVVKPQNLLDLAKALSIAYQYEVPITPRGKGTGNYGQAVPVDGGIVFDLTAMNQVIEVESDWITAETGCNFLQLEAATESLDRELQIIPSTTKSTLGGFIGGGAGGAGSVQYGFIWNDFVDSLEILPCVENPEPFWVSGEECLNYLHAFGTTGIITKAKVRLRPRRNWTALYFSFGADQISKAAAAAKAFTKLPIVPRLNTFDLPEAVALLPKNAAMPAGRISLRPMVDKSTVDNCIQIVEQLGGRFEAEKPEDLENLHLLSYNHFTLRAKQKRPEICHLQLAGDAMVEKTEAILSLLPDSALHLECRLVDDKQSFGGLLVSRFVDRATIANAIESLRSLGLQVVNVHSDKLGEGHLPKIENVIRTKAVNDPKNLLNRGRLPSETVVATFPEE</sequence>
<dbReference type="AlphaFoldDB" id="A0A7X1B9R4"/>
<organism evidence="2 3">
    <name type="scientific">Pelagicoccus albus</name>
    <dbReference type="NCBI Taxonomy" id="415222"/>
    <lineage>
        <taxon>Bacteria</taxon>
        <taxon>Pseudomonadati</taxon>
        <taxon>Verrucomicrobiota</taxon>
        <taxon>Opitutia</taxon>
        <taxon>Puniceicoccales</taxon>
        <taxon>Pelagicoccaceae</taxon>
        <taxon>Pelagicoccus</taxon>
    </lineage>
</organism>
<proteinExistence type="predicted"/>
<dbReference type="GO" id="GO:0004458">
    <property type="term" value="F:D-lactate dehydrogenase (cytochrome) activity"/>
    <property type="evidence" value="ECO:0007669"/>
    <property type="project" value="TreeGrafter"/>
</dbReference>
<dbReference type="InterPro" id="IPR006094">
    <property type="entry name" value="Oxid_FAD_bind_N"/>
</dbReference>
<name>A0A7X1B9R4_9BACT</name>
<dbReference type="PANTHER" id="PTHR11748">
    <property type="entry name" value="D-LACTATE DEHYDROGENASE"/>
    <property type="match status" value="1"/>
</dbReference>
<evidence type="ECO:0000313" key="2">
    <source>
        <dbReference type="EMBL" id="MBC2607944.1"/>
    </source>
</evidence>
<dbReference type="Gene3D" id="3.30.465.10">
    <property type="match status" value="1"/>
</dbReference>
<dbReference type="EMBL" id="JACHVC010000013">
    <property type="protein sequence ID" value="MBC2607944.1"/>
    <property type="molecule type" value="Genomic_DNA"/>
</dbReference>
<gene>
    <name evidence="2" type="ORF">H5P27_17955</name>
</gene>
<keyword evidence="3" id="KW-1185">Reference proteome</keyword>
<dbReference type="PANTHER" id="PTHR11748:SF118">
    <property type="entry name" value="ALKYLDIHYDROXYACETONEPHOSPHATE SYNTHASE (PRECURSOR)"/>
    <property type="match status" value="1"/>
</dbReference>
<evidence type="ECO:0000313" key="3">
    <source>
        <dbReference type="Proteomes" id="UP000526501"/>
    </source>
</evidence>
<comment type="caution">
    <text evidence="2">The sequence shown here is derived from an EMBL/GenBank/DDBJ whole genome shotgun (WGS) entry which is preliminary data.</text>
</comment>
<dbReference type="Pfam" id="PF01565">
    <property type="entry name" value="FAD_binding_4"/>
    <property type="match status" value="1"/>
</dbReference>
<accession>A0A7X1B9R4</accession>
<dbReference type="SUPFAM" id="SSF56176">
    <property type="entry name" value="FAD-binding/transporter-associated domain-like"/>
    <property type="match status" value="1"/>
</dbReference>
<dbReference type="InterPro" id="IPR016169">
    <property type="entry name" value="FAD-bd_PCMH_sub2"/>
</dbReference>
<protein>
    <submittedName>
        <fullName evidence="2">FAD-binding oxidoreductase</fullName>
    </submittedName>
</protein>
<evidence type="ECO:0000259" key="1">
    <source>
        <dbReference type="PROSITE" id="PS51387"/>
    </source>
</evidence>
<dbReference type="RefSeq" id="WP_185661807.1">
    <property type="nucleotide sequence ID" value="NZ_CAWPOO010000013.1"/>
</dbReference>
<feature type="domain" description="FAD-binding PCMH-type" evidence="1">
    <location>
        <begin position="46"/>
        <end position="216"/>
    </location>
</feature>
<dbReference type="Proteomes" id="UP000526501">
    <property type="component" value="Unassembled WGS sequence"/>
</dbReference>
<dbReference type="GO" id="GO:0008720">
    <property type="term" value="F:D-lactate dehydrogenase (NAD+) activity"/>
    <property type="evidence" value="ECO:0007669"/>
    <property type="project" value="TreeGrafter"/>
</dbReference>
<reference evidence="2 3" key="1">
    <citation type="submission" date="2020-07" db="EMBL/GenBank/DDBJ databases">
        <authorList>
            <person name="Feng X."/>
        </authorList>
    </citation>
    <scope>NUCLEOTIDE SEQUENCE [LARGE SCALE GENOMIC DNA]</scope>
    <source>
        <strain evidence="2 3">JCM23202</strain>
    </source>
</reference>
<dbReference type="InterPro" id="IPR016166">
    <property type="entry name" value="FAD-bd_PCMH"/>
</dbReference>
<dbReference type="GO" id="GO:0071949">
    <property type="term" value="F:FAD binding"/>
    <property type="evidence" value="ECO:0007669"/>
    <property type="project" value="InterPro"/>
</dbReference>
<dbReference type="PROSITE" id="PS51387">
    <property type="entry name" value="FAD_PCMH"/>
    <property type="match status" value="1"/>
</dbReference>
<dbReference type="InterPro" id="IPR036318">
    <property type="entry name" value="FAD-bd_PCMH-like_sf"/>
</dbReference>